<evidence type="ECO:0000256" key="1">
    <source>
        <dbReference type="SAM" id="MobiDB-lite"/>
    </source>
</evidence>
<feature type="region of interest" description="Disordered" evidence="1">
    <location>
        <begin position="1"/>
        <end position="20"/>
    </location>
</feature>
<reference evidence="3 4" key="1">
    <citation type="submission" date="2023-02" db="EMBL/GenBank/DDBJ databases">
        <title>Dictyobacter halimunensis sp. nov., a new member of the class Ktedonobacteria from forest soil in a geothermal area.</title>
        <authorList>
            <person name="Rachmania M.K."/>
            <person name="Ningsih F."/>
            <person name="Sakai Y."/>
            <person name="Yabe S."/>
            <person name="Yokota A."/>
            <person name="Sjamsuridzal W."/>
        </authorList>
    </citation>
    <scope>NUCLEOTIDE SEQUENCE [LARGE SCALE GENOMIC DNA]</scope>
    <source>
        <strain evidence="3 4">S3.2.2.5</strain>
    </source>
</reference>
<keyword evidence="2" id="KW-0812">Transmembrane</keyword>
<accession>A0ABQ6FJW6</accession>
<dbReference type="EMBL" id="BSRI01000001">
    <property type="protein sequence ID" value="GLV54535.1"/>
    <property type="molecule type" value="Genomic_DNA"/>
</dbReference>
<evidence type="ECO:0000256" key="2">
    <source>
        <dbReference type="SAM" id="Phobius"/>
    </source>
</evidence>
<keyword evidence="2" id="KW-1133">Transmembrane helix</keyword>
<feature type="transmembrane region" description="Helical" evidence="2">
    <location>
        <begin position="50"/>
        <end position="68"/>
    </location>
</feature>
<name>A0ABQ6FJW6_9CHLR</name>
<dbReference type="RefSeq" id="WP_338248193.1">
    <property type="nucleotide sequence ID" value="NZ_BSRI01000001.1"/>
</dbReference>
<sequence length="163" mass="18685">MKYPFRDFPSPLGARNSRPLGGPPDELDRWLVRWRFGMFKSIHRLRQHRWRVVGVLLILALLVTVWLLPMPDETGAAQTIHNRETTLVAGLQKVCDHPQQVFQHFGYAQAKVPDKSTLSQLPTPAHLQLQKQGDMTYDPTTDILCTIGGSGIYTRFIQQPQKW</sequence>
<evidence type="ECO:0000313" key="3">
    <source>
        <dbReference type="EMBL" id="GLV54535.1"/>
    </source>
</evidence>
<keyword evidence="4" id="KW-1185">Reference proteome</keyword>
<dbReference type="Proteomes" id="UP001344906">
    <property type="component" value="Unassembled WGS sequence"/>
</dbReference>
<comment type="caution">
    <text evidence="3">The sequence shown here is derived from an EMBL/GenBank/DDBJ whole genome shotgun (WGS) entry which is preliminary data.</text>
</comment>
<proteinExistence type="predicted"/>
<protein>
    <submittedName>
        <fullName evidence="3">Uncharacterized protein</fullName>
    </submittedName>
</protein>
<keyword evidence="2" id="KW-0472">Membrane</keyword>
<organism evidence="3 4">
    <name type="scientific">Dictyobacter halimunensis</name>
    <dbReference type="NCBI Taxonomy" id="3026934"/>
    <lineage>
        <taxon>Bacteria</taxon>
        <taxon>Bacillati</taxon>
        <taxon>Chloroflexota</taxon>
        <taxon>Ktedonobacteria</taxon>
        <taxon>Ktedonobacterales</taxon>
        <taxon>Dictyobacteraceae</taxon>
        <taxon>Dictyobacter</taxon>
    </lineage>
</organism>
<gene>
    <name evidence="3" type="ORF">KDH_13820</name>
</gene>
<evidence type="ECO:0000313" key="4">
    <source>
        <dbReference type="Proteomes" id="UP001344906"/>
    </source>
</evidence>